<evidence type="ECO:0000313" key="1">
    <source>
        <dbReference type="EMBL" id="JAA87342.1"/>
    </source>
</evidence>
<dbReference type="EMBL" id="GAIX01005218">
    <property type="protein sequence ID" value="JAA87342.1"/>
    <property type="molecule type" value="Transcribed_RNA"/>
</dbReference>
<reference evidence="1" key="1">
    <citation type="journal article" date="2013" name="BMC Genomics">
        <title>Unscrambling butterfly oogenesis.</title>
        <authorList>
            <person name="Carter J.M."/>
            <person name="Baker S.C."/>
            <person name="Pink R."/>
            <person name="Carter D.R."/>
            <person name="Collins A."/>
            <person name="Tomlin J."/>
            <person name="Gibbs M."/>
            <person name="Breuker C.J."/>
        </authorList>
    </citation>
    <scope>NUCLEOTIDE SEQUENCE</scope>
    <source>
        <tissue evidence="1">Ovary</tissue>
    </source>
</reference>
<name>S4PXD7_9NEOP</name>
<reference evidence="1" key="2">
    <citation type="submission" date="2013-05" db="EMBL/GenBank/DDBJ databases">
        <authorList>
            <person name="Carter J.-M."/>
            <person name="Baker S.C."/>
            <person name="Pink R."/>
            <person name="Carter D.R.F."/>
            <person name="Collins A."/>
            <person name="Tomlin J."/>
            <person name="Gibbs M."/>
            <person name="Breuker C.J."/>
        </authorList>
    </citation>
    <scope>NUCLEOTIDE SEQUENCE</scope>
    <source>
        <tissue evidence="1">Ovary</tissue>
    </source>
</reference>
<proteinExistence type="predicted"/>
<protein>
    <submittedName>
        <fullName evidence="1">Uncharacterized protein</fullName>
    </submittedName>
</protein>
<organism evidence="1">
    <name type="scientific">Pararge aegeria</name>
    <name type="common">speckled wood butterfly</name>
    <dbReference type="NCBI Taxonomy" id="116150"/>
    <lineage>
        <taxon>Eukaryota</taxon>
        <taxon>Metazoa</taxon>
        <taxon>Ecdysozoa</taxon>
        <taxon>Arthropoda</taxon>
        <taxon>Hexapoda</taxon>
        <taxon>Insecta</taxon>
        <taxon>Pterygota</taxon>
        <taxon>Neoptera</taxon>
        <taxon>Endopterygota</taxon>
        <taxon>Lepidoptera</taxon>
        <taxon>Glossata</taxon>
        <taxon>Ditrysia</taxon>
        <taxon>Papilionoidea</taxon>
        <taxon>Nymphalidae</taxon>
        <taxon>Satyrinae</taxon>
        <taxon>Satyrini</taxon>
        <taxon>Parargina</taxon>
        <taxon>Pararge</taxon>
    </lineage>
</organism>
<accession>S4PXD7</accession>
<sequence length="77" mass="8904">MYSDKFVCMGHTTLSKQRNALLQFVKFVWNYQIRSGSNLLLCSSNYCHLQRSPNDRSSMVIMGHKNKNNIFLSVKSS</sequence>
<dbReference type="AlphaFoldDB" id="S4PXD7"/>